<evidence type="ECO:0000313" key="2">
    <source>
        <dbReference type="EMBL" id="GAN36565.1"/>
    </source>
</evidence>
<keyword evidence="1" id="KW-0812">Transmembrane</keyword>
<accession>A0A0C9NX64</accession>
<reference evidence="3" key="1">
    <citation type="submission" date="2014-05" db="EMBL/GenBank/DDBJ databases">
        <title>Whole genome sequencing of Lactobacillus casei NRIC0644.</title>
        <authorList>
            <person name="Atarashi H."/>
            <person name="Yoshida Y."/>
            <person name="Fujimura S."/>
            <person name="Tanaka N."/>
            <person name="Shiwa Y."/>
            <person name="Yoshikawa H."/>
            <person name="Okada S."/>
            <person name="Nakagawa J."/>
        </authorList>
    </citation>
    <scope>NUCLEOTIDE SEQUENCE [LARGE SCALE GENOMIC DNA]</scope>
    <source>
        <strain evidence="3">NRIC0644</strain>
    </source>
</reference>
<evidence type="ECO:0000313" key="3">
    <source>
        <dbReference type="Proteomes" id="UP000032552"/>
    </source>
</evidence>
<dbReference type="Proteomes" id="UP000032552">
    <property type="component" value="Unassembled WGS sequence"/>
</dbReference>
<dbReference type="GeneID" id="57089756"/>
<evidence type="ECO:0000256" key="1">
    <source>
        <dbReference type="SAM" id="Phobius"/>
    </source>
</evidence>
<proteinExistence type="predicted"/>
<protein>
    <submittedName>
        <fullName evidence="2">Uncharacterized protein</fullName>
    </submittedName>
</protein>
<organism evidence="2 3">
    <name type="scientific">Lacticaseibacillus paracasei NRIC 0644</name>
    <dbReference type="NCBI Taxonomy" id="1435038"/>
    <lineage>
        <taxon>Bacteria</taxon>
        <taxon>Bacillati</taxon>
        <taxon>Bacillota</taxon>
        <taxon>Bacilli</taxon>
        <taxon>Lactobacillales</taxon>
        <taxon>Lactobacillaceae</taxon>
        <taxon>Lacticaseibacillus</taxon>
    </lineage>
</organism>
<feature type="transmembrane region" description="Helical" evidence="1">
    <location>
        <begin position="12"/>
        <end position="35"/>
    </location>
</feature>
<gene>
    <name evidence="2" type="ORF">LC0644_1154</name>
</gene>
<dbReference type="RefSeq" id="WP_003564443.1">
    <property type="nucleotide sequence ID" value="NZ_BAYM01000081.1"/>
</dbReference>
<feature type="transmembrane region" description="Helical" evidence="1">
    <location>
        <begin position="41"/>
        <end position="59"/>
    </location>
</feature>
<dbReference type="EMBL" id="BAYM01000081">
    <property type="protein sequence ID" value="GAN36565.1"/>
    <property type="molecule type" value="Genomic_DNA"/>
</dbReference>
<keyword evidence="1" id="KW-1133">Transmembrane helix</keyword>
<comment type="caution">
    <text evidence="2">The sequence shown here is derived from an EMBL/GenBank/DDBJ whole genome shotgun (WGS) entry which is preliminary data.</text>
</comment>
<dbReference type="AlphaFoldDB" id="A0A0C9NX64"/>
<name>A0A0C9NX64_LACPA</name>
<keyword evidence="1" id="KW-0472">Membrane</keyword>
<sequence>MKVQHTYHPHHFSWHFVVVAVIIGFVVFIECWPHVSDNTLMGSALVTGGLCIGSIRMAHHHDKDQEKQK</sequence>